<evidence type="ECO:0000313" key="4">
    <source>
        <dbReference type="Proteomes" id="UP000178700"/>
    </source>
</evidence>
<protein>
    <recommendedName>
        <fullName evidence="2">Peptidoglycan binding-like domain-containing protein</fullName>
    </recommendedName>
</protein>
<dbReference type="InterPro" id="IPR002477">
    <property type="entry name" value="Peptidoglycan-bd-like"/>
</dbReference>
<dbReference type="Proteomes" id="UP000178700">
    <property type="component" value="Unassembled WGS sequence"/>
</dbReference>
<name>A0A1F6V3M9_9BACT</name>
<dbReference type="InterPro" id="IPR036365">
    <property type="entry name" value="PGBD-like_sf"/>
</dbReference>
<evidence type="ECO:0000256" key="1">
    <source>
        <dbReference type="SAM" id="Coils"/>
    </source>
</evidence>
<reference evidence="3 4" key="1">
    <citation type="journal article" date="2016" name="Nat. Commun.">
        <title>Thousands of microbial genomes shed light on interconnected biogeochemical processes in an aquifer system.</title>
        <authorList>
            <person name="Anantharaman K."/>
            <person name="Brown C.T."/>
            <person name="Hug L.A."/>
            <person name="Sharon I."/>
            <person name="Castelle C.J."/>
            <person name="Probst A.J."/>
            <person name="Thomas B.C."/>
            <person name="Singh A."/>
            <person name="Wilkins M.J."/>
            <person name="Karaoz U."/>
            <person name="Brodie E.L."/>
            <person name="Williams K.H."/>
            <person name="Hubbard S.S."/>
            <person name="Banfield J.F."/>
        </authorList>
    </citation>
    <scope>NUCLEOTIDE SEQUENCE [LARGE SCALE GENOMIC DNA]</scope>
</reference>
<dbReference type="Pfam" id="PF01471">
    <property type="entry name" value="PG_binding_1"/>
    <property type="match status" value="1"/>
</dbReference>
<dbReference type="InterPro" id="IPR036366">
    <property type="entry name" value="PGBDSf"/>
</dbReference>
<organism evidence="3 4">
    <name type="scientific">Candidatus Nomurabacteria bacterium RIFCSPHIGHO2_01_FULL_39_10</name>
    <dbReference type="NCBI Taxonomy" id="1801733"/>
    <lineage>
        <taxon>Bacteria</taxon>
        <taxon>Candidatus Nomuraibacteriota</taxon>
    </lineage>
</organism>
<dbReference type="EMBL" id="MFTJ01000059">
    <property type="protein sequence ID" value="OGI64066.1"/>
    <property type="molecule type" value="Genomic_DNA"/>
</dbReference>
<proteinExistence type="predicted"/>
<feature type="coiled-coil region" evidence="1">
    <location>
        <begin position="33"/>
        <end position="67"/>
    </location>
</feature>
<keyword evidence="1" id="KW-0175">Coiled coil</keyword>
<gene>
    <name evidence="3" type="ORF">A2642_04015</name>
</gene>
<evidence type="ECO:0000259" key="2">
    <source>
        <dbReference type="Pfam" id="PF01471"/>
    </source>
</evidence>
<comment type="caution">
    <text evidence="3">The sequence shown here is derived from an EMBL/GenBank/DDBJ whole genome shotgun (WGS) entry which is preliminary data.</text>
</comment>
<dbReference type="Gene3D" id="1.10.101.10">
    <property type="entry name" value="PGBD-like superfamily/PGBD"/>
    <property type="match status" value="1"/>
</dbReference>
<dbReference type="SUPFAM" id="SSF47090">
    <property type="entry name" value="PGBD-like"/>
    <property type="match status" value="1"/>
</dbReference>
<evidence type="ECO:0000313" key="3">
    <source>
        <dbReference type="EMBL" id="OGI64066.1"/>
    </source>
</evidence>
<accession>A0A1F6V3M9</accession>
<sequence>MEKLKFALFAIVTLGLLGIFGYWAVTTIQSGTEHAKEQKIETLEKENAELKKDLEKLTSEFGTAQAKIKELTPEVKKEPEVVVYKHQSLIDELQKLIDGKTLLKQKSSGPKVGTVQKFLNIYNDTTKKVDNSYGIGTAKVVSDFQKDVGLNPNGESGSSTFVKMIEWLKKQ</sequence>
<dbReference type="AlphaFoldDB" id="A0A1F6V3M9"/>
<feature type="domain" description="Peptidoglycan binding-like" evidence="2">
    <location>
        <begin position="108"/>
        <end position="164"/>
    </location>
</feature>